<proteinExistence type="predicted"/>
<dbReference type="FunFam" id="1.10.510.10:FF:000275">
    <property type="entry name" value="SRSF protein kinase 2 isoform X3"/>
    <property type="match status" value="1"/>
</dbReference>
<dbReference type="RefSeq" id="XP_013335932.1">
    <property type="nucleotide sequence ID" value="XM_013480478.1"/>
</dbReference>
<evidence type="ECO:0000259" key="11">
    <source>
        <dbReference type="PROSITE" id="PS50011"/>
    </source>
</evidence>
<evidence type="ECO:0000256" key="8">
    <source>
        <dbReference type="ARBA" id="ARBA00048679"/>
    </source>
</evidence>
<dbReference type="Proteomes" id="UP000030763">
    <property type="component" value="Unassembled WGS sequence"/>
</dbReference>
<comment type="catalytic activity">
    <reaction evidence="8">
        <text>L-seryl-[protein] + ATP = O-phospho-L-seryl-[protein] + ADP + H(+)</text>
        <dbReference type="Rhea" id="RHEA:17989"/>
        <dbReference type="Rhea" id="RHEA-COMP:9863"/>
        <dbReference type="Rhea" id="RHEA-COMP:11604"/>
        <dbReference type="ChEBI" id="CHEBI:15378"/>
        <dbReference type="ChEBI" id="CHEBI:29999"/>
        <dbReference type="ChEBI" id="CHEBI:30616"/>
        <dbReference type="ChEBI" id="CHEBI:83421"/>
        <dbReference type="ChEBI" id="CHEBI:456216"/>
        <dbReference type="EC" id="2.7.11.1"/>
    </reaction>
</comment>
<dbReference type="Gene3D" id="1.10.510.10">
    <property type="entry name" value="Transferase(Phosphotransferase) domain 1"/>
    <property type="match status" value="1"/>
</dbReference>
<reference evidence="12" key="1">
    <citation type="submission" date="2013-10" db="EMBL/GenBank/DDBJ databases">
        <title>Genomic analysis of the causative agents of coccidiosis in chickens.</title>
        <authorList>
            <person name="Reid A.J."/>
            <person name="Blake D."/>
            <person name="Billington K."/>
            <person name="Browne H."/>
            <person name="Dunn M."/>
            <person name="Hung S."/>
            <person name="Kawahara F."/>
            <person name="Miranda-Saavedra D."/>
            <person name="Mourier T."/>
            <person name="Nagra H."/>
            <person name="Otto T.D."/>
            <person name="Rawlings N."/>
            <person name="Sanchez A."/>
            <person name="Sanders M."/>
            <person name="Subramaniam C."/>
            <person name="Tay Y."/>
            <person name="Dear P."/>
            <person name="Doerig C."/>
            <person name="Gruber A."/>
            <person name="Parkinson J."/>
            <person name="Shirley M."/>
            <person name="Wan K.L."/>
            <person name="Berriman M."/>
            <person name="Tomley F."/>
            <person name="Pain A."/>
        </authorList>
    </citation>
    <scope>NUCLEOTIDE SEQUENCE [LARGE SCALE GENOMIC DNA]</scope>
    <source>
        <strain evidence="12">Weybridge</strain>
    </source>
</reference>
<evidence type="ECO:0000256" key="4">
    <source>
        <dbReference type="ARBA" id="ARBA00022741"/>
    </source>
</evidence>
<evidence type="ECO:0000256" key="5">
    <source>
        <dbReference type="ARBA" id="ARBA00022777"/>
    </source>
</evidence>
<dbReference type="PROSITE" id="PS50011">
    <property type="entry name" value="PROTEIN_KINASE_DOM"/>
    <property type="match status" value="1"/>
</dbReference>
<name>U6M9X4_EIMMA</name>
<evidence type="ECO:0000256" key="9">
    <source>
        <dbReference type="SAM" id="Coils"/>
    </source>
</evidence>
<protein>
    <recommendedName>
        <fullName evidence="1">non-specific serine/threonine protein kinase</fullName>
        <ecNumber evidence="1">2.7.11.1</ecNumber>
    </recommendedName>
</protein>
<dbReference type="InterPro" id="IPR000719">
    <property type="entry name" value="Prot_kinase_dom"/>
</dbReference>
<dbReference type="Pfam" id="PF00069">
    <property type="entry name" value="Pkinase"/>
    <property type="match status" value="1"/>
</dbReference>
<evidence type="ECO:0000256" key="1">
    <source>
        <dbReference type="ARBA" id="ARBA00012513"/>
    </source>
</evidence>
<evidence type="ECO:0000256" key="6">
    <source>
        <dbReference type="ARBA" id="ARBA00022840"/>
    </source>
</evidence>
<dbReference type="PANTHER" id="PTHR47634:SF9">
    <property type="entry name" value="PROTEIN KINASE DOMAIN-CONTAINING PROTEIN-RELATED"/>
    <property type="match status" value="1"/>
</dbReference>
<feature type="coiled-coil region" evidence="9">
    <location>
        <begin position="514"/>
        <end position="548"/>
    </location>
</feature>
<evidence type="ECO:0000256" key="7">
    <source>
        <dbReference type="ARBA" id="ARBA00047899"/>
    </source>
</evidence>
<comment type="catalytic activity">
    <reaction evidence="7">
        <text>L-threonyl-[protein] + ATP = O-phospho-L-threonyl-[protein] + ADP + H(+)</text>
        <dbReference type="Rhea" id="RHEA:46608"/>
        <dbReference type="Rhea" id="RHEA-COMP:11060"/>
        <dbReference type="Rhea" id="RHEA-COMP:11605"/>
        <dbReference type="ChEBI" id="CHEBI:15378"/>
        <dbReference type="ChEBI" id="CHEBI:30013"/>
        <dbReference type="ChEBI" id="CHEBI:30616"/>
        <dbReference type="ChEBI" id="CHEBI:61977"/>
        <dbReference type="ChEBI" id="CHEBI:456216"/>
        <dbReference type="EC" id="2.7.11.1"/>
    </reaction>
</comment>
<feature type="non-terminal residue" evidence="12">
    <location>
        <position position="1"/>
    </location>
</feature>
<evidence type="ECO:0000256" key="2">
    <source>
        <dbReference type="ARBA" id="ARBA00022527"/>
    </source>
</evidence>
<dbReference type="GO" id="GO:0000245">
    <property type="term" value="P:spliceosomal complex assembly"/>
    <property type="evidence" value="ECO:0007669"/>
    <property type="project" value="TreeGrafter"/>
</dbReference>
<dbReference type="InterPro" id="IPR051334">
    <property type="entry name" value="SRPK"/>
</dbReference>
<keyword evidence="9" id="KW-0175">Coiled coil</keyword>
<dbReference type="PANTHER" id="PTHR47634">
    <property type="entry name" value="PROTEIN KINASE DOMAIN-CONTAINING PROTEIN-RELATED"/>
    <property type="match status" value="1"/>
</dbReference>
<feature type="region of interest" description="Disordered" evidence="10">
    <location>
        <begin position="398"/>
        <end position="480"/>
    </location>
</feature>
<dbReference type="EMBL" id="HG720260">
    <property type="protein sequence ID" value="CDJ59284.1"/>
    <property type="molecule type" value="Genomic_DNA"/>
</dbReference>
<dbReference type="GO" id="GO:0050684">
    <property type="term" value="P:regulation of mRNA processing"/>
    <property type="evidence" value="ECO:0007669"/>
    <property type="project" value="TreeGrafter"/>
</dbReference>
<feature type="compositionally biased region" description="Low complexity" evidence="10">
    <location>
        <begin position="435"/>
        <end position="449"/>
    </location>
</feature>
<dbReference type="OrthoDB" id="2649at2759"/>
<keyword evidence="6" id="KW-0067">ATP-binding</keyword>
<sequence length="563" mass="60838">VIIRAGYDCTADVWSFACMVFELVTGDYLFDPKSTGDFDRDEDHLALIIELVGPMSLNFVSRGRHSHRFFRERSTDLRRIDDLRFWPLVAVLREKYHMGEAEAVALSDFLVPMLAPDPLKRQGAKQMLDHPWLRMRSPEDEVAYCEMRNNMHVSRPNLDAPLLSLSPGHSPADLAVDPNALCGRRPEEVHGSAPPGTAGAACMYSSAPGYGPSPPVIGVSSPYALHQHQQQLQQRQQLQQLQQEQQHLYGSGPVVLPAGGGPVDAGNELYTLQRQQLLQQQLQQQQQLQHLQQQQQLQHMQQQLLMEGLGRHAEGERSKTTQTAGGILGVVGGSNTGCSSTAVTAASSSSGRAGAATGPAAAAAAAASAARMLMGYPGTSDPQYFRASRDCWDGRSVPGFPPIGSNNNSSGAGGLRPEAGGVSGWFAAPAAGDAPQQQQPQQQQQQQQQIPSARGEVCGSSSADKRPDGLHQGGSARVSATPVEAEVQAVAAPAGDWGSVGEPVSWIPGAAVMQQQQLEQQQQMRQHVQEMQERKQEFLRQQQELNRMLKGVQQLQHGLSGSS</sequence>
<organism evidence="12 13">
    <name type="scientific">Eimeria maxima</name>
    <name type="common">Coccidian parasite</name>
    <dbReference type="NCBI Taxonomy" id="5804"/>
    <lineage>
        <taxon>Eukaryota</taxon>
        <taxon>Sar</taxon>
        <taxon>Alveolata</taxon>
        <taxon>Apicomplexa</taxon>
        <taxon>Conoidasida</taxon>
        <taxon>Coccidia</taxon>
        <taxon>Eucoccidiorida</taxon>
        <taxon>Eimeriorina</taxon>
        <taxon>Eimeriidae</taxon>
        <taxon>Eimeria</taxon>
    </lineage>
</organism>
<keyword evidence="3" id="KW-0808">Transferase</keyword>
<dbReference type="GO" id="GO:0005524">
    <property type="term" value="F:ATP binding"/>
    <property type="evidence" value="ECO:0007669"/>
    <property type="project" value="UniProtKB-KW"/>
</dbReference>
<dbReference type="AlphaFoldDB" id="U6M9X4"/>
<dbReference type="GO" id="GO:0004674">
    <property type="term" value="F:protein serine/threonine kinase activity"/>
    <property type="evidence" value="ECO:0007669"/>
    <property type="project" value="UniProtKB-KW"/>
</dbReference>
<reference evidence="12" key="2">
    <citation type="submission" date="2013-10" db="EMBL/GenBank/DDBJ databases">
        <authorList>
            <person name="Aslett M."/>
        </authorList>
    </citation>
    <scope>NUCLEOTIDE SEQUENCE [LARGE SCALE GENOMIC DNA]</scope>
    <source>
        <strain evidence="12">Weybridge</strain>
    </source>
</reference>
<evidence type="ECO:0000313" key="13">
    <source>
        <dbReference type="Proteomes" id="UP000030763"/>
    </source>
</evidence>
<keyword evidence="4" id="KW-0547">Nucleotide-binding</keyword>
<dbReference type="VEuPathDB" id="ToxoDB:EMWEY_00056710"/>
<evidence type="ECO:0000256" key="10">
    <source>
        <dbReference type="SAM" id="MobiDB-lite"/>
    </source>
</evidence>
<keyword evidence="5 12" id="KW-0418">Kinase</keyword>
<dbReference type="InterPro" id="IPR011009">
    <property type="entry name" value="Kinase-like_dom_sf"/>
</dbReference>
<keyword evidence="13" id="KW-1185">Reference proteome</keyword>
<evidence type="ECO:0000256" key="3">
    <source>
        <dbReference type="ARBA" id="ARBA00022679"/>
    </source>
</evidence>
<gene>
    <name evidence="12" type="ORF">EMWEY_00056710</name>
</gene>
<dbReference type="GeneID" id="25339657"/>
<feature type="domain" description="Protein kinase" evidence="11">
    <location>
        <begin position="1"/>
        <end position="133"/>
    </location>
</feature>
<evidence type="ECO:0000313" key="12">
    <source>
        <dbReference type="EMBL" id="CDJ59284.1"/>
    </source>
</evidence>
<keyword evidence="2" id="KW-0723">Serine/threonine-protein kinase</keyword>
<dbReference type="SUPFAM" id="SSF56112">
    <property type="entry name" value="Protein kinase-like (PK-like)"/>
    <property type="match status" value="1"/>
</dbReference>
<accession>U6M9X4</accession>
<dbReference type="EC" id="2.7.11.1" evidence="1"/>